<dbReference type="Proteomes" id="UP000008068">
    <property type="component" value="Unassembled WGS sequence"/>
</dbReference>
<keyword evidence="1" id="KW-0732">Signal</keyword>
<dbReference type="EMBL" id="GL379860">
    <property type="protein sequence ID" value="EGT57255.1"/>
    <property type="molecule type" value="Genomic_DNA"/>
</dbReference>
<accession>G0NBY5</accession>
<keyword evidence="3" id="KW-1185">Reference proteome</keyword>
<dbReference type="PANTHER" id="PTHR36519">
    <property type="entry name" value="FIP (FUNGUS-INDUCED PROTEIN) RELATED-RELATED"/>
    <property type="match status" value="1"/>
</dbReference>
<dbReference type="InParanoid" id="G0NBY5"/>
<evidence type="ECO:0000313" key="2">
    <source>
        <dbReference type="EMBL" id="EGT57255.1"/>
    </source>
</evidence>
<evidence type="ECO:0000256" key="1">
    <source>
        <dbReference type="SAM" id="SignalP"/>
    </source>
</evidence>
<name>G0NBY5_CAEBE</name>
<dbReference type="HOGENOM" id="CLU_783541_0_0_1"/>
<gene>
    <name evidence="2" type="ORF">CAEBREN_19040</name>
</gene>
<feature type="signal peptide" evidence="1">
    <location>
        <begin position="1"/>
        <end position="17"/>
    </location>
</feature>
<evidence type="ECO:0000313" key="3">
    <source>
        <dbReference type="Proteomes" id="UP000008068"/>
    </source>
</evidence>
<dbReference type="STRING" id="135651.G0NBY5"/>
<dbReference type="PANTHER" id="PTHR36519:SF9">
    <property type="entry name" value="EB DOMAIN-CONTAINING PROTEIN-RELATED"/>
    <property type="match status" value="1"/>
</dbReference>
<dbReference type="AlphaFoldDB" id="G0NBY5"/>
<dbReference type="OrthoDB" id="4405280at2759"/>
<sequence length="392" mass="43354">MKFTILILLLCLSVASSRYPESGKHCLDDVECIDGQTCMEGSCYYILGPLPKKCEWTKDCNKDEYCTEEARCVTALSKNYPNERHCYYTSDCNRYDYCKRGLCTTSPNANRFRRCNATQDCNAKDICAGGWCREDLSLRCFNNTDCTGGQTCVTGACIYLSAEKPRKCKTILDCYEGEVCSEHKLCDKVSFTTTIMPPKVNCSDNSDCDHDKFCVRGLCSEIIERMQRCKSTQDCDAGESCNAVGWCRVASSLHCSKNSDCHFGECKTAPDCDAGDFCDFLGQCDIMEDQPKFEPTLCSDNSECTGGESCIEGHCTIKTFPQPKRCKSTQDCKKGEVCGDNGRCNDASSIKSPGGIVYGEPPIRCSENSGCNDGEVCNNRGRCVTSSFNKDV</sequence>
<proteinExistence type="predicted"/>
<evidence type="ECO:0008006" key="4">
    <source>
        <dbReference type="Google" id="ProtNLM"/>
    </source>
</evidence>
<reference evidence="3" key="1">
    <citation type="submission" date="2011-07" db="EMBL/GenBank/DDBJ databases">
        <authorList>
            <consortium name="Caenorhabditis brenneri Sequencing and Analysis Consortium"/>
            <person name="Wilson R.K."/>
        </authorList>
    </citation>
    <scope>NUCLEOTIDE SEQUENCE [LARGE SCALE GENOMIC DNA]</scope>
    <source>
        <strain evidence="3">PB2801</strain>
    </source>
</reference>
<dbReference type="OMA" id="HCGEGCN"/>
<organism evidence="3">
    <name type="scientific">Caenorhabditis brenneri</name>
    <name type="common">Nematode worm</name>
    <dbReference type="NCBI Taxonomy" id="135651"/>
    <lineage>
        <taxon>Eukaryota</taxon>
        <taxon>Metazoa</taxon>
        <taxon>Ecdysozoa</taxon>
        <taxon>Nematoda</taxon>
        <taxon>Chromadorea</taxon>
        <taxon>Rhabditida</taxon>
        <taxon>Rhabditina</taxon>
        <taxon>Rhabditomorpha</taxon>
        <taxon>Rhabditoidea</taxon>
        <taxon>Rhabditidae</taxon>
        <taxon>Peloderinae</taxon>
        <taxon>Caenorhabditis</taxon>
    </lineage>
</organism>
<protein>
    <recommendedName>
        <fullName evidence="4">Tenascin-X</fullName>
    </recommendedName>
</protein>
<feature type="chain" id="PRO_5003405544" description="Tenascin-X" evidence="1">
    <location>
        <begin position="18"/>
        <end position="392"/>
    </location>
</feature>